<evidence type="ECO:0000313" key="2">
    <source>
        <dbReference type="Proteomes" id="UP000789901"/>
    </source>
</evidence>
<dbReference type="EMBL" id="CAJVQB010017920">
    <property type="protein sequence ID" value="CAG8785931.1"/>
    <property type="molecule type" value="Genomic_DNA"/>
</dbReference>
<sequence>MGFKSYSFYVTAISKFAKRAYHQYFKDKKITSWNLYDFLLYRFKQYDFNINSQLESGYYLSFLEYFKNEHNVEELQLAIDTALNLKDNYCQTEYVKLSKEDLDCLSEKLSFTINHLNDSYVKNYIDDILAWYTELNTAPQRINSKMPEISPNCSYEEKIE</sequence>
<protein>
    <submittedName>
        <fullName evidence="1">20749_t:CDS:1</fullName>
    </submittedName>
</protein>
<gene>
    <name evidence="1" type="ORF">GMARGA_LOCUS20437</name>
</gene>
<name>A0ABN7VM64_GIGMA</name>
<dbReference type="Proteomes" id="UP000789901">
    <property type="component" value="Unassembled WGS sequence"/>
</dbReference>
<reference evidence="1 2" key="1">
    <citation type="submission" date="2021-06" db="EMBL/GenBank/DDBJ databases">
        <authorList>
            <person name="Kallberg Y."/>
            <person name="Tangrot J."/>
            <person name="Rosling A."/>
        </authorList>
    </citation>
    <scope>NUCLEOTIDE SEQUENCE [LARGE SCALE GENOMIC DNA]</scope>
    <source>
        <strain evidence="1 2">120-4 pot B 10/14</strain>
    </source>
</reference>
<feature type="non-terminal residue" evidence="1">
    <location>
        <position position="160"/>
    </location>
</feature>
<evidence type="ECO:0000313" key="1">
    <source>
        <dbReference type="EMBL" id="CAG8785931.1"/>
    </source>
</evidence>
<accession>A0ABN7VM64</accession>
<comment type="caution">
    <text evidence="1">The sequence shown here is derived from an EMBL/GenBank/DDBJ whole genome shotgun (WGS) entry which is preliminary data.</text>
</comment>
<proteinExistence type="predicted"/>
<keyword evidence="2" id="KW-1185">Reference proteome</keyword>
<organism evidence="1 2">
    <name type="scientific">Gigaspora margarita</name>
    <dbReference type="NCBI Taxonomy" id="4874"/>
    <lineage>
        <taxon>Eukaryota</taxon>
        <taxon>Fungi</taxon>
        <taxon>Fungi incertae sedis</taxon>
        <taxon>Mucoromycota</taxon>
        <taxon>Glomeromycotina</taxon>
        <taxon>Glomeromycetes</taxon>
        <taxon>Diversisporales</taxon>
        <taxon>Gigasporaceae</taxon>
        <taxon>Gigaspora</taxon>
    </lineage>
</organism>